<evidence type="ECO:0000313" key="1">
    <source>
        <dbReference type="EMBL" id="UWZ35676.1"/>
    </source>
</evidence>
<evidence type="ECO:0000313" key="2">
    <source>
        <dbReference type="Proteomes" id="UP001058271"/>
    </source>
</evidence>
<protein>
    <submittedName>
        <fullName evidence="1">Uncharacterized protein</fullName>
    </submittedName>
</protein>
<organism evidence="1 2">
    <name type="scientific">Dactylosporangium roseum</name>
    <dbReference type="NCBI Taxonomy" id="47989"/>
    <lineage>
        <taxon>Bacteria</taxon>
        <taxon>Bacillati</taxon>
        <taxon>Actinomycetota</taxon>
        <taxon>Actinomycetes</taxon>
        <taxon>Micromonosporales</taxon>
        <taxon>Micromonosporaceae</taxon>
        <taxon>Dactylosporangium</taxon>
    </lineage>
</organism>
<keyword evidence="2" id="KW-1185">Reference proteome</keyword>
<sequence>MLTDPDPRREVVATAPGGVVRAGPRDGGGLVVTVILPTAAPSSEYPT</sequence>
<dbReference type="RefSeq" id="WP_260725027.1">
    <property type="nucleotide sequence ID" value="NZ_BAAABS010000058.1"/>
</dbReference>
<dbReference type="EMBL" id="CP073721">
    <property type="protein sequence ID" value="UWZ35676.1"/>
    <property type="molecule type" value="Genomic_DNA"/>
</dbReference>
<gene>
    <name evidence="1" type="ORF">Drose_31960</name>
</gene>
<proteinExistence type="predicted"/>
<reference evidence="1" key="1">
    <citation type="submission" date="2021-04" db="EMBL/GenBank/DDBJ databases">
        <title>Biosynthetic gene clusters of Dactylosporangioum roseum.</title>
        <authorList>
            <person name="Hartkoorn R.C."/>
            <person name="Beaudoing E."/>
            <person name="Hot D."/>
            <person name="Moureu S."/>
        </authorList>
    </citation>
    <scope>NUCLEOTIDE SEQUENCE</scope>
    <source>
        <strain evidence="1">NRRL B-16295</strain>
    </source>
</reference>
<dbReference type="Proteomes" id="UP001058271">
    <property type="component" value="Chromosome"/>
</dbReference>
<accession>A0ABY5Z0X3</accession>
<name>A0ABY5Z0X3_9ACTN</name>